<evidence type="ECO:0000259" key="7">
    <source>
        <dbReference type="PROSITE" id="PS50961"/>
    </source>
</evidence>
<evidence type="ECO:0000313" key="10">
    <source>
        <dbReference type="WBParaSite" id="PDA_v2.g10336.t1"/>
    </source>
</evidence>
<dbReference type="SUPFAM" id="SSF54928">
    <property type="entry name" value="RNA-binding domain, RBD"/>
    <property type="match status" value="2"/>
</dbReference>
<evidence type="ECO:0000313" key="9">
    <source>
        <dbReference type="Proteomes" id="UP000887578"/>
    </source>
</evidence>
<feature type="compositionally biased region" description="Basic and acidic residues" evidence="5">
    <location>
        <begin position="386"/>
        <end position="412"/>
    </location>
</feature>
<dbReference type="Gene3D" id="1.10.10.10">
    <property type="entry name" value="Winged helix-like DNA-binding domain superfamily/Winged helix DNA-binding domain"/>
    <property type="match status" value="1"/>
</dbReference>
<evidence type="ECO:0000259" key="8">
    <source>
        <dbReference type="PROSITE" id="PS51939"/>
    </source>
</evidence>
<feature type="region of interest" description="Disordered" evidence="5">
    <location>
        <begin position="197"/>
        <end position="217"/>
    </location>
</feature>
<dbReference type="GO" id="GO:0003729">
    <property type="term" value="F:mRNA binding"/>
    <property type="evidence" value="ECO:0007669"/>
    <property type="project" value="TreeGrafter"/>
</dbReference>
<feature type="domain" description="XRRM" evidence="8">
    <location>
        <begin position="223"/>
        <end position="350"/>
    </location>
</feature>
<dbReference type="Pfam" id="PF00076">
    <property type="entry name" value="RRM_1"/>
    <property type="match status" value="1"/>
</dbReference>
<dbReference type="Pfam" id="PF05383">
    <property type="entry name" value="La"/>
    <property type="match status" value="1"/>
</dbReference>
<dbReference type="PRINTS" id="PR00302">
    <property type="entry name" value="LUPUSLA"/>
</dbReference>
<keyword evidence="2 4" id="KW-0694">RNA-binding</keyword>
<accession>A0A914NZL8</accession>
<dbReference type="AlphaFoldDB" id="A0A914NZL8"/>
<dbReference type="InterPro" id="IPR002344">
    <property type="entry name" value="Lupus_La"/>
</dbReference>
<dbReference type="InterPro" id="IPR036388">
    <property type="entry name" value="WH-like_DNA-bd_sf"/>
</dbReference>
<dbReference type="Gene3D" id="3.30.70.330">
    <property type="match status" value="2"/>
</dbReference>
<feature type="compositionally biased region" description="Basic and acidic residues" evidence="5">
    <location>
        <begin position="353"/>
        <end position="367"/>
    </location>
</feature>
<feature type="domain" description="HTH La-type RNA-binding" evidence="7">
    <location>
        <begin position="4"/>
        <end position="94"/>
    </location>
</feature>
<dbReference type="GO" id="GO:0005634">
    <property type="term" value="C:nucleus"/>
    <property type="evidence" value="ECO:0007669"/>
    <property type="project" value="UniProtKB-SubCell"/>
</dbReference>
<evidence type="ECO:0000259" key="6">
    <source>
        <dbReference type="PROSITE" id="PS50102"/>
    </source>
</evidence>
<dbReference type="GO" id="GO:0010494">
    <property type="term" value="C:cytoplasmic stress granule"/>
    <property type="evidence" value="ECO:0007669"/>
    <property type="project" value="TreeGrafter"/>
</dbReference>
<dbReference type="CDD" id="cd08028">
    <property type="entry name" value="LARP_3"/>
    <property type="match status" value="1"/>
</dbReference>
<dbReference type="InterPro" id="IPR014886">
    <property type="entry name" value="La_xRRM"/>
</dbReference>
<name>A0A914NZL8_9BILA</name>
<dbReference type="GO" id="GO:0008033">
    <property type="term" value="P:tRNA processing"/>
    <property type="evidence" value="ECO:0007669"/>
    <property type="project" value="TreeGrafter"/>
</dbReference>
<evidence type="ECO:0000256" key="5">
    <source>
        <dbReference type="SAM" id="MobiDB-lite"/>
    </source>
</evidence>
<dbReference type="SMART" id="SM00715">
    <property type="entry name" value="LA"/>
    <property type="match status" value="1"/>
</dbReference>
<organism evidence="9 10">
    <name type="scientific">Panagrolaimus davidi</name>
    <dbReference type="NCBI Taxonomy" id="227884"/>
    <lineage>
        <taxon>Eukaryota</taxon>
        <taxon>Metazoa</taxon>
        <taxon>Ecdysozoa</taxon>
        <taxon>Nematoda</taxon>
        <taxon>Chromadorea</taxon>
        <taxon>Rhabditida</taxon>
        <taxon>Tylenchina</taxon>
        <taxon>Panagrolaimomorpha</taxon>
        <taxon>Panagrolaimoidea</taxon>
        <taxon>Panagrolaimidae</taxon>
        <taxon>Panagrolaimus</taxon>
    </lineage>
</organism>
<dbReference type="SUPFAM" id="SSF46785">
    <property type="entry name" value="Winged helix' DNA-binding domain"/>
    <property type="match status" value="1"/>
</dbReference>
<feature type="domain" description="RRM" evidence="6">
    <location>
        <begin position="106"/>
        <end position="197"/>
    </location>
</feature>
<dbReference type="PROSITE" id="PS50961">
    <property type="entry name" value="HTH_LA"/>
    <property type="match status" value="1"/>
</dbReference>
<feature type="compositionally biased region" description="Acidic residues" evidence="5">
    <location>
        <begin position="368"/>
        <end position="379"/>
    </location>
</feature>
<feature type="region of interest" description="Disordered" evidence="5">
    <location>
        <begin position="326"/>
        <end position="412"/>
    </location>
</feature>
<evidence type="ECO:0000256" key="2">
    <source>
        <dbReference type="ARBA" id="ARBA00022884"/>
    </source>
</evidence>
<feature type="compositionally biased region" description="Basic residues" evidence="5">
    <location>
        <begin position="336"/>
        <end position="349"/>
    </location>
</feature>
<comment type="subcellular location">
    <subcellularLocation>
        <location evidence="1">Nucleus</location>
    </subcellularLocation>
</comment>
<dbReference type="GO" id="GO:0005829">
    <property type="term" value="C:cytosol"/>
    <property type="evidence" value="ECO:0007669"/>
    <property type="project" value="TreeGrafter"/>
</dbReference>
<dbReference type="GO" id="GO:0045727">
    <property type="term" value="P:positive regulation of translation"/>
    <property type="evidence" value="ECO:0007669"/>
    <property type="project" value="TreeGrafter"/>
</dbReference>
<dbReference type="Pfam" id="PF08777">
    <property type="entry name" value="RRM_3"/>
    <property type="match status" value="1"/>
</dbReference>
<dbReference type="PANTHER" id="PTHR22792:SF166">
    <property type="entry name" value="LUPUS LA PROTEIN HOMOLOG"/>
    <property type="match status" value="1"/>
</dbReference>
<keyword evidence="3" id="KW-0539">Nucleus</keyword>
<protein>
    <submittedName>
        <fullName evidence="10">Lupus La protein</fullName>
    </submittedName>
</protein>
<evidence type="ECO:0000256" key="4">
    <source>
        <dbReference type="PROSITE-ProRule" id="PRU00332"/>
    </source>
</evidence>
<dbReference type="InterPro" id="IPR045180">
    <property type="entry name" value="La_dom_prot"/>
</dbReference>
<dbReference type="GO" id="GO:1990904">
    <property type="term" value="C:ribonucleoprotein complex"/>
    <property type="evidence" value="ECO:0007669"/>
    <property type="project" value="UniProtKB-UniRule"/>
</dbReference>
<dbReference type="InterPro" id="IPR035979">
    <property type="entry name" value="RBD_domain_sf"/>
</dbReference>
<dbReference type="WBParaSite" id="PDA_v2.g10336.t1">
    <property type="protein sequence ID" value="PDA_v2.g10336.t1"/>
    <property type="gene ID" value="PDA_v2.g10336"/>
</dbReference>
<evidence type="ECO:0000256" key="3">
    <source>
        <dbReference type="ARBA" id="ARBA00023242"/>
    </source>
</evidence>
<dbReference type="PROSITE" id="PS51939">
    <property type="entry name" value="XRRM"/>
    <property type="match status" value="1"/>
</dbReference>
<keyword evidence="9" id="KW-1185">Reference proteome</keyword>
<dbReference type="CDD" id="cd12291">
    <property type="entry name" value="RRM1_La"/>
    <property type="match status" value="1"/>
</dbReference>
<dbReference type="InterPro" id="IPR006630">
    <property type="entry name" value="La_HTH"/>
</dbReference>
<proteinExistence type="predicted"/>
<dbReference type="Proteomes" id="UP000887578">
    <property type="component" value="Unplaced"/>
</dbReference>
<dbReference type="InterPro" id="IPR036390">
    <property type="entry name" value="WH_DNA-bd_sf"/>
</dbReference>
<dbReference type="PANTHER" id="PTHR22792">
    <property type="entry name" value="LUPUS LA PROTEIN-RELATED"/>
    <property type="match status" value="1"/>
</dbReference>
<dbReference type="PROSITE" id="PS50102">
    <property type="entry name" value="RRM"/>
    <property type="match status" value="1"/>
</dbReference>
<dbReference type="InterPro" id="IPR000504">
    <property type="entry name" value="RRM_dom"/>
</dbReference>
<reference evidence="10" key="1">
    <citation type="submission" date="2022-11" db="UniProtKB">
        <authorList>
            <consortium name="WormBaseParasite"/>
        </authorList>
    </citation>
    <scope>IDENTIFICATION</scope>
</reference>
<sequence>MSSNGQDSDLNAKILKQLEYYFGDVNLQRDKFLQDEMKKDHGWVPLDVLLTFNRLKQITTDKAAIVAAVKDSELVDVSEDSEKVRRNPAVPIPENSLEFWQEVKTRTVYIKGFPPETTLDDIMEFLKPHGDIVNVIMRRLKESRAFKGSIFATFKDKESAEDFVKSEGTQKFKDIDLIRMMQNDYWAKEIAENKERKAAEKALKNQKKNETRKNTDDAHSAVHFLKGQVLQVTGLPTENVTIALLKEFFNKYAPVAYAVYEQGSSEASLRFQSSEENAAVNALEKMNEAAKETDGKIQFQGHELQCKVLEGEEEEKYWADFTKNKSAKDARGYQSHNRRGGRGNNRRGGGRGGGRDRDFRNNKRARVDDDENAGEEESDGNGVKKPKVEVDDVKQEVKTEAGEVKTEVKTEA</sequence>
<evidence type="ECO:0000256" key="1">
    <source>
        <dbReference type="ARBA" id="ARBA00004123"/>
    </source>
</evidence>
<dbReference type="SMART" id="SM00360">
    <property type="entry name" value="RRM"/>
    <property type="match status" value="2"/>
</dbReference>
<dbReference type="InterPro" id="IPR012677">
    <property type="entry name" value="Nucleotide-bd_a/b_plait_sf"/>
</dbReference>